<proteinExistence type="predicted"/>
<reference evidence="2 3" key="1">
    <citation type="submission" date="2018-04" db="EMBL/GenBank/DDBJ databases">
        <title>Marixanthomonas spongiae HN-E44 sp. nov., isolated from a marine sponge.</title>
        <authorList>
            <person name="Luo L."/>
            <person name="Zhuang L."/>
        </authorList>
    </citation>
    <scope>NUCLEOTIDE SEQUENCE [LARGE SCALE GENOMIC DNA]</scope>
    <source>
        <strain evidence="2 3">HN-E44</strain>
    </source>
</reference>
<evidence type="ECO:0000256" key="1">
    <source>
        <dbReference type="SAM" id="Phobius"/>
    </source>
</evidence>
<accession>A0A2U0I3R3</accession>
<sequence length="313" mass="36657">MNNKKIFVLSLGFSIYCFLISLYLFQLYIGGDQQYYTHFYNGLHRFSLLDGYLFYKGSLGASEPVYYILIYVFNTLINKNLFFSILNAFFGFIISKRLLKIGMHPVLLFLISINFYLLVLLIPAERLKVSLLFFLLSFSFKNNKINFALIFLAILAHFQTLILLIHRFCNEIKTQLQNIHTMKVGKVIRFMIIGFLLISIPYYFFFETISEKFIIYKRQTGINEILKPTVFFMLSLIYKKKDSFTVVIMHLPIIVLAYYIGDSRLVILSFGIFLYYGLQYKRGLNFGTLISLIYFAIKGLIFISDVKIYGEGF</sequence>
<keyword evidence="1" id="KW-1133">Transmembrane helix</keyword>
<evidence type="ECO:0008006" key="4">
    <source>
        <dbReference type="Google" id="ProtNLM"/>
    </source>
</evidence>
<organism evidence="2 3">
    <name type="scientific">Marixanthomonas spongiae</name>
    <dbReference type="NCBI Taxonomy" id="2174845"/>
    <lineage>
        <taxon>Bacteria</taxon>
        <taxon>Pseudomonadati</taxon>
        <taxon>Bacteroidota</taxon>
        <taxon>Flavobacteriia</taxon>
        <taxon>Flavobacteriales</taxon>
        <taxon>Flavobacteriaceae</taxon>
        <taxon>Marixanthomonas</taxon>
    </lineage>
</organism>
<feature type="transmembrane region" description="Helical" evidence="1">
    <location>
        <begin position="187"/>
        <end position="206"/>
    </location>
</feature>
<dbReference type="Proteomes" id="UP000245962">
    <property type="component" value="Unassembled WGS sequence"/>
</dbReference>
<comment type="caution">
    <text evidence="2">The sequence shown here is derived from an EMBL/GenBank/DDBJ whole genome shotgun (WGS) entry which is preliminary data.</text>
</comment>
<dbReference type="RefSeq" id="WP_116693765.1">
    <property type="nucleotide sequence ID" value="NZ_QEHR01000003.1"/>
</dbReference>
<feature type="transmembrane region" description="Helical" evidence="1">
    <location>
        <begin position="283"/>
        <end position="303"/>
    </location>
</feature>
<keyword evidence="3" id="KW-1185">Reference proteome</keyword>
<dbReference type="AlphaFoldDB" id="A0A2U0I3R3"/>
<feature type="transmembrane region" description="Helical" evidence="1">
    <location>
        <begin position="106"/>
        <end position="124"/>
    </location>
</feature>
<evidence type="ECO:0000313" key="3">
    <source>
        <dbReference type="Proteomes" id="UP000245962"/>
    </source>
</evidence>
<feature type="transmembrane region" description="Helical" evidence="1">
    <location>
        <begin position="7"/>
        <end position="29"/>
    </location>
</feature>
<feature type="transmembrane region" description="Helical" evidence="1">
    <location>
        <begin position="253"/>
        <end position="276"/>
    </location>
</feature>
<keyword evidence="1" id="KW-0812">Transmembrane</keyword>
<dbReference type="OrthoDB" id="7871049at2"/>
<feature type="transmembrane region" description="Helical" evidence="1">
    <location>
        <begin position="65"/>
        <end position="94"/>
    </location>
</feature>
<evidence type="ECO:0000313" key="2">
    <source>
        <dbReference type="EMBL" id="PVW15743.1"/>
    </source>
</evidence>
<dbReference type="EMBL" id="QEHR01000003">
    <property type="protein sequence ID" value="PVW15743.1"/>
    <property type="molecule type" value="Genomic_DNA"/>
</dbReference>
<feature type="transmembrane region" description="Helical" evidence="1">
    <location>
        <begin position="144"/>
        <end position="166"/>
    </location>
</feature>
<protein>
    <recommendedName>
        <fullName evidence="4">EpsG family protein</fullName>
    </recommendedName>
</protein>
<gene>
    <name evidence="2" type="ORF">DDV96_05605</name>
</gene>
<name>A0A2U0I3R3_9FLAO</name>
<keyword evidence="1" id="KW-0472">Membrane</keyword>